<evidence type="ECO:0000256" key="7">
    <source>
        <dbReference type="SAM" id="MobiDB-lite"/>
    </source>
</evidence>
<feature type="signal peptide" evidence="9">
    <location>
        <begin position="1"/>
        <end position="18"/>
    </location>
</feature>
<feature type="compositionally biased region" description="Basic and acidic residues" evidence="7">
    <location>
        <begin position="828"/>
        <end position="852"/>
    </location>
</feature>
<evidence type="ECO:0000256" key="2">
    <source>
        <dbReference type="ARBA" id="ARBA00008017"/>
    </source>
</evidence>
<dbReference type="InterPro" id="IPR049278">
    <property type="entry name" value="MS_channel_C"/>
</dbReference>
<dbReference type="InterPro" id="IPR049142">
    <property type="entry name" value="MS_channel_1st"/>
</dbReference>
<evidence type="ECO:0000256" key="8">
    <source>
        <dbReference type="SAM" id="Phobius"/>
    </source>
</evidence>
<feature type="transmembrane region" description="Helical" evidence="8">
    <location>
        <begin position="170"/>
        <end position="191"/>
    </location>
</feature>
<dbReference type="InterPro" id="IPR023408">
    <property type="entry name" value="MscS_beta-dom_sf"/>
</dbReference>
<keyword evidence="15" id="KW-1185">Reference proteome</keyword>
<evidence type="ECO:0000259" key="12">
    <source>
        <dbReference type="Pfam" id="PF21088"/>
    </source>
</evidence>
<feature type="transmembrane region" description="Helical" evidence="8">
    <location>
        <begin position="371"/>
        <end position="397"/>
    </location>
</feature>
<keyword evidence="5 8" id="KW-1133">Transmembrane helix</keyword>
<feature type="transmembrane region" description="Helical" evidence="8">
    <location>
        <begin position="296"/>
        <end position="318"/>
    </location>
</feature>
<feature type="region of interest" description="Disordered" evidence="7">
    <location>
        <begin position="66"/>
        <end position="93"/>
    </location>
</feature>
<feature type="compositionally biased region" description="Basic and acidic residues" evidence="7">
    <location>
        <begin position="791"/>
        <end position="817"/>
    </location>
</feature>
<dbReference type="SUPFAM" id="SSF82861">
    <property type="entry name" value="Mechanosensitive channel protein MscS (YggB), transmembrane region"/>
    <property type="match status" value="1"/>
</dbReference>
<dbReference type="InterPro" id="IPR045276">
    <property type="entry name" value="YbiO_bact"/>
</dbReference>
<dbReference type="InterPro" id="IPR010920">
    <property type="entry name" value="LSM_dom_sf"/>
</dbReference>
<dbReference type="RefSeq" id="WP_011927811.1">
    <property type="nucleotide sequence ID" value="NC_009446.1"/>
</dbReference>
<evidence type="ECO:0000259" key="10">
    <source>
        <dbReference type="Pfam" id="PF00924"/>
    </source>
</evidence>
<evidence type="ECO:0000256" key="4">
    <source>
        <dbReference type="ARBA" id="ARBA00022692"/>
    </source>
</evidence>
<dbReference type="Pfam" id="PF21088">
    <property type="entry name" value="MS_channel_1st"/>
    <property type="match status" value="1"/>
</dbReference>
<evidence type="ECO:0000256" key="1">
    <source>
        <dbReference type="ARBA" id="ARBA00004651"/>
    </source>
</evidence>
<dbReference type="EMBL" id="CP000513">
    <property type="protein sequence ID" value="ABQ13827.1"/>
    <property type="molecule type" value="Genomic_DNA"/>
</dbReference>
<feature type="transmembrane region" description="Helical" evidence="8">
    <location>
        <begin position="409"/>
        <end position="431"/>
    </location>
</feature>
<dbReference type="Gene3D" id="3.30.70.100">
    <property type="match status" value="1"/>
</dbReference>
<dbReference type="PANTHER" id="PTHR30460">
    <property type="entry name" value="MODERATE CONDUCTANCE MECHANOSENSITIVE CHANNEL YBIO"/>
    <property type="match status" value="1"/>
</dbReference>
<name>A5EWX0_DICNV</name>
<feature type="domain" description="Mechanosensitive ion channel transmembrane helices 2/3" evidence="12">
    <location>
        <begin position="548"/>
        <end position="588"/>
    </location>
</feature>
<dbReference type="STRING" id="246195.DNO_0053"/>
<dbReference type="AlphaFoldDB" id="A5EWX0"/>
<dbReference type="InterPro" id="IPR006685">
    <property type="entry name" value="MscS_channel_2nd"/>
</dbReference>
<proteinExistence type="inferred from homology"/>
<evidence type="ECO:0000313" key="15">
    <source>
        <dbReference type="Proteomes" id="UP000000248"/>
    </source>
</evidence>
<evidence type="ECO:0000313" key="14">
    <source>
        <dbReference type="EMBL" id="ABQ13827.1"/>
    </source>
</evidence>
<dbReference type="Pfam" id="PF00924">
    <property type="entry name" value="MS_channel_2nd"/>
    <property type="match status" value="1"/>
</dbReference>
<feature type="region of interest" description="Disordered" evidence="7">
    <location>
        <begin position="791"/>
        <end position="852"/>
    </location>
</feature>
<dbReference type="KEGG" id="dno:DNO_0053"/>
<keyword evidence="4 8" id="KW-0812">Transmembrane</keyword>
<dbReference type="HOGENOM" id="CLU_013626_2_0_6"/>
<feature type="transmembrane region" description="Helical" evidence="8">
    <location>
        <begin position="257"/>
        <end position="276"/>
    </location>
</feature>
<sequence length="852" mass="94727">MLRYYLITIFFCFFSVNAFCTADKTADKTIPDADKAALTQLAEILENPEQRSLLINQLRAIAEKDAADTHSSAQSEKTAEKEEQTTAPAAQKVEPDLKTVETNALQAVADNTREVLTEAVDLPKQIAEKSAEIVGKVGGRIEQSARILMTALRGDDYRLKWFNWRGFGKAVAHLGMIIVATLALYQGLRRVSVPLKNRLHSWVLAATQQRRLLYQLVAISIMCIVDMIFIGVTYFTAQFITLHIVGENGSLSLQSNLFLTAFMILELIKVGVRTVFYDRYSGLRLLRCDNRTAHYWYHWIGNIINLVGYGYMVAIPLINTNISNSLGQVSITVIALAAFIYGVCGVMKNRTRLQRRFYVMSRKTKFGVGKIFLRLMAALWHWFALAYFMMLLVVTLLQAEQSLPFVLQGTLRTILSIGGGLLISMLLTQLIGQPIELSEEWQRYFPGMEARLNAYIPLFLRLMRMALLIAVILLTLSAWHVISVQHWLASSEGQKTLNTWLGAVMIAAFIIFVWMIVAAIIEHRLSAYSSYGEPSARAKTLLSLIKNALAVILFIIGLMLVLSQIGINIGPLIAGAGVVGLAVGFGAQTLVKDVITGIFIQIENAMNTGDFVTVAGISGTAERISIRSVGLRDAEGTYHVIPFSSVSTVSNYMRGFAYHCGEYRIGYAEDIDQAYLQLKAAFDELRQGAYRNSILDELNIAGVVELGNSAVVIRAIIKTTPGDQWAVGRAYNRLVKIYFDRAGIEIPYPHQTLYLNQLKEQSSFNTVFKTTKPAHSDVKNVNQGSVAEKLEAKPDESPEKQLIHDSKAQVAKEKAEETSAVNASNTFSEKHAVPRESGKNQDENLDEKHKST</sequence>
<evidence type="ECO:0000256" key="9">
    <source>
        <dbReference type="SAM" id="SignalP"/>
    </source>
</evidence>
<feature type="domain" description="Moderate conductance mechanosensitive channel YbiO-like transmembrane helix 1" evidence="13">
    <location>
        <begin position="410"/>
        <end position="487"/>
    </location>
</feature>
<dbReference type="SUPFAM" id="SSF50182">
    <property type="entry name" value="Sm-like ribonucleoproteins"/>
    <property type="match status" value="1"/>
</dbReference>
<dbReference type="Gene3D" id="2.30.30.60">
    <property type="match status" value="1"/>
</dbReference>
<dbReference type="PANTHER" id="PTHR30460:SF0">
    <property type="entry name" value="MODERATE CONDUCTANCE MECHANOSENSITIVE CHANNEL YBIO"/>
    <property type="match status" value="1"/>
</dbReference>
<feature type="chain" id="PRO_5002682549" evidence="9">
    <location>
        <begin position="19"/>
        <end position="852"/>
    </location>
</feature>
<dbReference type="Pfam" id="PF21082">
    <property type="entry name" value="MS_channel_3rd"/>
    <property type="match status" value="1"/>
</dbReference>
<feature type="transmembrane region" description="Helical" evidence="8">
    <location>
        <begin position="330"/>
        <end position="350"/>
    </location>
</feature>
<comment type="similarity">
    <text evidence="2">Belongs to the MscS (TC 1.A.23) family.</text>
</comment>
<dbReference type="eggNOG" id="COG0668">
    <property type="taxonomic scope" value="Bacteria"/>
</dbReference>
<keyword evidence="9" id="KW-0732">Signal</keyword>
<keyword evidence="6 8" id="KW-0472">Membrane</keyword>
<reference evidence="14 15" key="1">
    <citation type="journal article" date="2007" name="Nat. Biotechnol.">
        <title>Genome sequence and identification of candidate vaccine antigens from the animal pathogen Dichelobacter nodosus.</title>
        <authorList>
            <person name="Myers G.S."/>
            <person name="Parker D."/>
            <person name="Al-Hasani K."/>
            <person name="Kennan R.M."/>
            <person name="Seemann T."/>
            <person name="Ren Q."/>
            <person name="Badger J.H."/>
            <person name="Selengut J.D."/>
            <person name="Deboy R.T."/>
            <person name="Tettelin H."/>
            <person name="Boyce J.D."/>
            <person name="McCarl V.P."/>
            <person name="Han X."/>
            <person name="Nelson W.C."/>
            <person name="Madupu R."/>
            <person name="Mohamoud Y."/>
            <person name="Holley T."/>
            <person name="Fedorova N."/>
            <person name="Khouri H."/>
            <person name="Bottomley S.P."/>
            <person name="Whittington R.J."/>
            <person name="Adler B."/>
            <person name="Songer J.G."/>
            <person name="Rood J.I."/>
            <person name="Paulsen I.T."/>
        </authorList>
    </citation>
    <scope>NUCLEOTIDE SEQUENCE [LARGE SCALE GENOMIC DNA]</scope>
    <source>
        <strain evidence="14 15">VCS1703A</strain>
    </source>
</reference>
<keyword evidence="3" id="KW-1003">Cell membrane</keyword>
<feature type="transmembrane region" description="Helical" evidence="8">
    <location>
        <begin position="569"/>
        <end position="591"/>
    </location>
</feature>
<dbReference type="InterPro" id="IPR011066">
    <property type="entry name" value="MscS_channel_C_sf"/>
</dbReference>
<feature type="domain" description="Mechanosensitive ion channel MscS" evidence="10">
    <location>
        <begin position="589"/>
        <end position="653"/>
    </location>
</feature>
<dbReference type="Proteomes" id="UP000000248">
    <property type="component" value="Chromosome"/>
</dbReference>
<gene>
    <name evidence="14" type="ordered locus">DNO_0053</name>
</gene>
<evidence type="ECO:0000259" key="13">
    <source>
        <dbReference type="Pfam" id="PF25392"/>
    </source>
</evidence>
<evidence type="ECO:0000259" key="11">
    <source>
        <dbReference type="Pfam" id="PF21082"/>
    </source>
</evidence>
<feature type="transmembrane region" description="Helical" evidence="8">
    <location>
        <begin position="452"/>
        <end position="479"/>
    </location>
</feature>
<comment type="subcellular location">
    <subcellularLocation>
        <location evidence="1">Cell membrane</location>
        <topology evidence="1">Multi-pass membrane protein</topology>
    </subcellularLocation>
</comment>
<organism evidence="14 15">
    <name type="scientific">Dichelobacter nodosus (strain VCS1703A)</name>
    <dbReference type="NCBI Taxonomy" id="246195"/>
    <lineage>
        <taxon>Bacteria</taxon>
        <taxon>Pseudomonadati</taxon>
        <taxon>Pseudomonadota</taxon>
        <taxon>Gammaproteobacteria</taxon>
        <taxon>Cardiobacteriales</taxon>
        <taxon>Cardiobacteriaceae</taxon>
        <taxon>Dichelobacter</taxon>
    </lineage>
</organism>
<feature type="transmembrane region" description="Helical" evidence="8">
    <location>
        <begin position="499"/>
        <end position="521"/>
    </location>
</feature>
<feature type="transmembrane region" description="Helical" evidence="8">
    <location>
        <begin position="212"/>
        <end position="237"/>
    </location>
</feature>
<evidence type="ECO:0000256" key="3">
    <source>
        <dbReference type="ARBA" id="ARBA00022475"/>
    </source>
</evidence>
<feature type="transmembrane region" description="Helical" evidence="8">
    <location>
        <begin position="541"/>
        <end position="563"/>
    </location>
</feature>
<dbReference type="InterPro" id="IPR057485">
    <property type="entry name" value="YbiO-like_TM1"/>
</dbReference>
<dbReference type="Gene3D" id="1.10.287.1260">
    <property type="match status" value="1"/>
</dbReference>
<evidence type="ECO:0000256" key="6">
    <source>
        <dbReference type="ARBA" id="ARBA00023136"/>
    </source>
</evidence>
<dbReference type="GO" id="GO:0005886">
    <property type="term" value="C:plasma membrane"/>
    <property type="evidence" value="ECO:0007669"/>
    <property type="project" value="UniProtKB-SubCell"/>
</dbReference>
<dbReference type="GO" id="GO:0008381">
    <property type="term" value="F:mechanosensitive monoatomic ion channel activity"/>
    <property type="evidence" value="ECO:0007669"/>
    <property type="project" value="InterPro"/>
</dbReference>
<dbReference type="Pfam" id="PF25392">
    <property type="entry name" value="MS_channel_TM1"/>
    <property type="match status" value="1"/>
</dbReference>
<evidence type="ECO:0000256" key="5">
    <source>
        <dbReference type="ARBA" id="ARBA00022989"/>
    </source>
</evidence>
<dbReference type="SUPFAM" id="SSF82689">
    <property type="entry name" value="Mechanosensitive channel protein MscS (YggB), C-terminal domain"/>
    <property type="match status" value="1"/>
</dbReference>
<protein>
    <submittedName>
        <fullName evidence="14">Mechanosensitive ion channel family</fullName>
    </submittedName>
</protein>
<dbReference type="InterPro" id="IPR011014">
    <property type="entry name" value="MscS_channel_TM-2"/>
</dbReference>
<accession>A5EWX0</accession>
<feature type="domain" description="Mechanosensitive ion channel MscS C-terminal" evidence="11">
    <location>
        <begin position="665"/>
        <end position="746"/>
    </location>
</feature>